<reference evidence="1" key="1">
    <citation type="submission" date="2014-12" db="EMBL/GenBank/DDBJ databases">
        <title>Insight into the proteome of Arion vulgaris.</title>
        <authorList>
            <person name="Aradska J."/>
            <person name="Bulat T."/>
            <person name="Smidak R."/>
            <person name="Sarate P."/>
            <person name="Gangsoo J."/>
            <person name="Sialana F."/>
            <person name="Bilban M."/>
            <person name="Lubec G."/>
        </authorList>
    </citation>
    <scope>NUCLEOTIDE SEQUENCE</scope>
    <source>
        <tissue evidence="1">Skin</tissue>
    </source>
</reference>
<accession>A0A0B6Z3A4</accession>
<name>A0A0B6Z3A4_9EUPU</name>
<gene>
    <name evidence="1" type="primary">ORF44480</name>
</gene>
<dbReference type="AlphaFoldDB" id="A0A0B6Z3A4"/>
<proteinExistence type="predicted"/>
<dbReference type="EMBL" id="HACG01015330">
    <property type="protein sequence ID" value="CEK62195.1"/>
    <property type="molecule type" value="Transcribed_RNA"/>
</dbReference>
<protein>
    <submittedName>
        <fullName evidence="1">Uncharacterized protein</fullName>
    </submittedName>
</protein>
<feature type="non-terminal residue" evidence="1">
    <location>
        <position position="1"/>
    </location>
</feature>
<organism evidence="1">
    <name type="scientific">Arion vulgaris</name>
    <dbReference type="NCBI Taxonomy" id="1028688"/>
    <lineage>
        <taxon>Eukaryota</taxon>
        <taxon>Metazoa</taxon>
        <taxon>Spiralia</taxon>
        <taxon>Lophotrochozoa</taxon>
        <taxon>Mollusca</taxon>
        <taxon>Gastropoda</taxon>
        <taxon>Heterobranchia</taxon>
        <taxon>Euthyneura</taxon>
        <taxon>Panpulmonata</taxon>
        <taxon>Eupulmonata</taxon>
        <taxon>Stylommatophora</taxon>
        <taxon>Helicina</taxon>
        <taxon>Arionoidea</taxon>
        <taxon>Arionidae</taxon>
        <taxon>Arion</taxon>
    </lineage>
</organism>
<evidence type="ECO:0000313" key="1">
    <source>
        <dbReference type="EMBL" id="CEK62195.1"/>
    </source>
</evidence>
<sequence>CNTCVWSGKLPIKIKTSPLPTKVDRGSEREFVVLGSESVKCCLHIEIVFKKSEAQSVSCHDCTFC</sequence>